<keyword evidence="2" id="KW-0472">Membrane</keyword>
<evidence type="ECO:0000313" key="4">
    <source>
        <dbReference type="EMBL" id="URF05503.1"/>
    </source>
</evidence>
<evidence type="ECO:0000313" key="3">
    <source>
        <dbReference type="EMBL" id="URF02953.1"/>
    </source>
</evidence>
<dbReference type="KEGG" id="ccam:M5D45_06770"/>
<keyword evidence="2" id="KW-1133">Transmembrane helix</keyword>
<dbReference type="AlphaFoldDB" id="A0AAE9L327"/>
<feature type="region of interest" description="Disordered" evidence="1">
    <location>
        <begin position="102"/>
        <end position="143"/>
    </location>
</feature>
<name>A0AAE9L327_9BURK</name>
<protein>
    <submittedName>
        <fullName evidence="4">Uncharacterized protein</fullName>
    </submittedName>
</protein>
<feature type="compositionally biased region" description="Basic and acidic residues" evidence="1">
    <location>
        <begin position="120"/>
        <end position="143"/>
    </location>
</feature>
<reference evidence="4" key="1">
    <citation type="journal article" date="2022" name="Microbiol. Resour. Announc.">
        <title>Genome Sequence of Cupriavidus campinensis Strain G5, a Member of a Bacterial Consortium Capable of Polyethylene Degradation.</title>
        <authorList>
            <person name="Schneider B."/>
            <person name="Pfeiffer F."/>
            <person name="Dyall-Smith M."/>
            <person name="Kunte H.J."/>
        </authorList>
    </citation>
    <scope>NUCLEOTIDE SEQUENCE</scope>
    <source>
        <strain evidence="4">G5</strain>
    </source>
</reference>
<feature type="transmembrane region" description="Helical" evidence="2">
    <location>
        <begin position="21"/>
        <end position="42"/>
    </location>
</feature>
<gene>
    <name evidence="4" type="ORF">M5D45_06770</name>
    <name evidence="3" type="ORF">M5D45_10340</name>
</gene>
<keyword evidence="2" id="KW-0812">Transmembrane</keyword>
<accession>A0AAE9L327</accession>
<evidence type="ECO:0000313" key="5">
    <source>
        <dbReference type="Proteomes" id="UP001056132"/>
    </source>
</evidence>
<dbReference type="EMBL" id="CP097330">
    <property type="protein sequence ID" value="URF05503.1"/>
    <property type="molecule type" value="Genomic_DNA"/>
</dbReference>
<organism evidence="4 5">
    <name type="scientific">Cupriavidus campinensis</name>
    <dbReference type="NCBI Taxonomy" id="151783"/>
    <lineage>
        <taxon>Bacteria</taxon>
        <taxon>Pseudomonadati</taxon>
        <taxon>Pseudomonadota</taxon>
        <taxon>Betaproteobacteria</taxon>
        <taxon>Burkholderiales</taxon>
        <taxon>Burkholderiaceae</taxon>
        <taxon>Cupriavidus</taxon>
    </lineage>
</organism>
<evidence type="ECO:0000256" key="1">
    <source>
        <dbReference type="SAM" id="MobiDB-lite"/>
    </source>
</evidence>
<proteinExistence type="predicted"/>
<reference evidence="4" key="2">
    <citation type="submission" date="2022-05" db="EMBL/GenBank/DDBJ databases">
        <authorList>
            <person name="Kunte H.-J."/>
        </authorList>
    </citation>
    <scope>NUCLEOTIDE SEQUENCE</scope>
    <source>
        <strain evidence="4">G5</strain>
    </source>
</reference>
<sequence>MARLRDWLARYRTKFILIAHRIEAVAVLILLLGGGMGIGYWACVWQYRDLMAQQREDHQAEIGRLQHAYTQTLQALTPKVTAAASASAQAAEASVEAAKSVKRATRPAPAAAPAAPRALSEAERQDVNRDIEAANRKVREARK</sequence>
<dbReference type="RefSeq" id="WP_250024597.1">
    <property type="nucleotide sequence ID" value="NZ_CP097330.1"/>
</dbReference>
<feature type="compositionally biased region" description="Low complexity" evidence="1">
    <location>
        <begin position="106"/>
        <end position="118"/>
    </location>
</feature>
<dbReference type="Proteomes" id="UP001056132">
    <property type="component" value="Chromosome 1"/>
</dbReference>
<dbReference type="EMBL" id="CP097330">
    <property type="protein sequence ID" value="URF02953.1"/>
    <property type="molecule type" value="Genomic_DNA"/>
</dbReference>
<evidence type="ECO:0000256" key="2">
    <source>
        <dbReference type="SAM" id="Phobius"/>
    </source>
</evidence>
<dbReference type="KEGG" id="ccam:M5D45_10340"/>